<dbReference type="EMBL" id="BGPR01000144">
    <property type="protein sequence ID" value="GBL99040.1"/>
    <property type="molecule type" value="Genomic_DNA"/>
</dbReference>
<dbReference type="AlphaFoldDB" id="A0A4Y2C3J0"/>
<evidence type="ECO:0000313" key="1">
    <source>
        <dbReference type="EMBL" id="GBL99040.1"/>
    </source>
</evidence>
<proteinExistence type="predicted"/>
<sequence length="89" mass="9853">MSSLICLLIPHIIVWRKNSTTKHEANSTSCILRQVEETNTCDGSSDPSNHVEIKTVMLTDATCYASEIVAPETVRYVESPSLDDITTKL</sequence>
<organism evidence="1 2">
    <name type="scientific">Araneus ventricosus</name>
    <name type="common">Orbweaver spider</name>
    <name type="synonym">Epeira ventricosa</name>
    <dbReference type="NCBI Taxonomy" id="182803"/>
    <lineage>
        <taxon>Eukaryota</taxon>
        <taxon>Metazoa</taxon>
        <taxon>Ecdysozoa</taxon>
        <taxon>Arthropoda</taxon>
        <taxon>Chelicerata</taxon>
        <taxon>Arachnida</taxon>
        <taxon>Araneae</taxon>
        <taxon>Araneomorphae</taxon>
        <taxon>Entelegynae</taxon>
        <taxon>Araneoidea</taxon>
        <taxon>Araneidae</taxon>
        <taxon>Araneus</taxon>
    </lineage>
</organism>
<dbReference type="Proteomes" id="UP000499080">
    <property type="component" value="Unassembled WGS sequence"/>
</dbReference>
<name>A0A4Y2C3J0_ARAVE</name>
<gene>
    <name evidence="1" type="ORF">AVEN_227545_1</name>
</gene>
<comment type="caution">
    <text evidence="1">The sequence shown here is derived from an EMBL/GenBank/DDBJ whole genome shotgun (WGS) entry which is preliminary data.</text>
</comment>
<accession>A0A4Y2C3J0</accession>
<protein>
    <submittedName>
        <fullName evidence="1">Uncharacterized protein</fullName>
    </submittedName>
</protein>
<reference evidence="1 2" key="1">
    <citation type="journal article" date="2019" name="Sci. Rep.">
        <title>Orb-weaving spider Araneus ventricosus genome elucidates the spidroin gene catalogue.</title>
        <authorList>
            <person name="Kono N."/>
            <person name="Nakamura H."/>
            <person name="Ohtoshi R."/>
            <person name="Moran D.A.P."/>
            <person name="Shinohara A."/>
            <person name="Yoshida Y."/>
            <person name="Fujiwara M."/>
            <person name="Mori M."/>
            <person name="Tomita M."/>
            <person name="Arakawa K."/>
        </authorList>
    </citation>
    <scope>NUCLEOTIDE SEQUENCE [LARGE SCALE GENOMIC DNA]</scope>
</reference>
<evidence type="ECO:0000313" key="2">
    <source>
        <dbReference type="Proteomes" id="UP000499080"/>
    </source>
</evidence>
<keyword evidence="2" id="KW-1185">Reference proteome</keyword>